<evidence type="ECO:0000256" key="1">
    <source>
        <dbReference type="ARBA" id="ARBA00010617"/>
    </source>
</evidence>
<accession>A0A7W9KJI8</accession>
<dbReference type="InterPro" id="IPR036396">
    <property type="entry name" value="Cyt_P450_sf"/>
</dbReference>
<keyword evidence="5 7" id="KW-0408">Iron</keyword>
<dbReference type="InterPro" id="IPR017972">
    <property type="entry name" value="Cyt_P450_CS"/>
</dbReference>
<dbReference type="PROSITE" id="PS00086">
    <property type="entry name" value="CYTOCHROME_P450"/>
    <property type="match status" value="1"/>
</dbReference>
<dbReference type="Gene3D" id="1.10.630.10">
    <property type="entry name" value="Cytochrome P450"/>
    <property type="match status" value="1"/>
</dbReference>
<dbReference type="PANTHER" id="PTHR46696">
    <property type="entry name" value="P450, PUTATIVE (EUROFUNG)-RELATED"/>
    <property type="match status" value="1"/>
</dbReference>
<dbReference type="PRINTS" id="PR00359">
    <property type="entry name" value="BP450"/>
</dbReference>
<keyword evidence="4 7" id="KW-0560">Oxidoreductase</keyword>
<comment type="similarity">
    <text evidence="1 7">Belongs to the cytochrome P450 family.</text>
</comment>
<evidence type="ECO:0000256" key="2">
    <source>
        <dbReference type="ARBA" id="ARBA00022617"/>
    </source>
</evidence>
<dbReference type="FunFam" id="1.10.630.10:FF:000018">
    <property type="entry name" value="Cytochrome P450 monooxygenase"/>
    <property type="match status" value="1"/>
</dbReference>
<gene>
    <name evidence="9" type="ORF">BJ998_004969</name>
</gene>
<dbReference type="CDD" id="cd11030">
    <property type="entry name" value="CYP105-like"/>
    <property type="match status" value="1"/>
</dbReference>
<sequence length="407" mass="45817">MSETTLECQRPRPFPLERTSVPEPAGDYRRLRAEQPIIKVSLPTEQEAWLVTRYSDVRALLIDERISADRSHPNFPLRRPVQSVLRKGFSAQAKSLLALDLPEHTAPRRMLANEFTLRRINELRPVIQKIVDDRIDEMLAAGPPADLISDLATQVPSRMICELLGVPLESREFFQDRTLTLQLPGSTPEQQLQAADDLARFLDELVTEKEREPSDDVLGRLVLRNRDTEVYTHDLLVGMAQNLLIGGHETTINAIALGTIGLLQRPDVIAELQSDPDMIVATVEEILRYYPIFDVMVRVAKEDIEIGGVTIKAGDGVVLALGSCNRDEERFADGDTFDARRGDRQHVTFGYGIHQCLGQNLARVELEIVFATLFRRIPTLRLAVDLDEVPFKVTSTITGVFRLPVTW</sequence>
<dbReference type="Pfam" id="PF00067">
    <property type="entry name" value="p450"/>
    <property type="match status" value="1"/>
</dbReference>
<dbReference type="Proteomes" id="UP000585638">
    <property type="component" value="Unassembled WGS sequence"/>
</dbReference>
<feature type="region of interest" description="Disordered" evidence="8">
    <location>
        <begin position="1"/>
        <end position="25"/>
    </location>
</feature>
<dbReference type="GO" id="GO:0020037">
    <property type="term" value="F:heme binding"/>
    <property type="evidence" value="ECO:0007669"/>
    <property type="project" value="InterPro"/>
</dbReference>
<keyword evidence="6 7" id="KW-0503">Monooxygenase</keyword>
<name>A0A7W9KJI8_9PSEU</name>
<organism evidence="9 10">
    <name type="scientific">Kutzneria kofuensis</name>
    <dbReference type="NCBI Taxonomy" id="103725"/>
    <lineage>
        <taxon>Bacteria</taxon>
        <taxon>Bacillati</taxon>
        <taxon>Actinomycetota</taxon>
        <taxon>Actinomycetes</taxon>
        <taxon>Pseudonocardiales</taxon>
        <taxon>Pseudonocardiaceae</taxon>
        <taxon>Kutzneria</taxon>
    </lineage>
</organism>
<evidence type="ECO:0000256" key="7">
    <source>
        <dbReference type="RuleBase" id="RU000461"/>
    </source>
</evidence>
<dbReference type="RefSeq" id="WP_184865304.1">
    <property type="nucleotide sequence ID" value="NZ_BAAAWY010000030.1"/>
</dbReference>
<evidence type="ECO:0000256" key="8">
    <source>
        <dbReference type="SAM" id="MobiDB-lite"/>
    </source>
</evidence>
<comment type="caution">
    <text evidence="9">The sequence shown here is derived from an EMBL/GenBank/DDBJ whole genome shotgun (WGS) entry which is preliminary data.</text>
</comment>
<evidence type="ECO:0000256" key="6">
    <source>
        <dbReference type="ARBA" id="ARBA00023033"/>
    </source>
</evidence>
<dbReference type="EMBL" id="JACHIR010000001">
    <property type="protein sequence ID" value="MBB5893773.1"/>
    <property type="molecule type" value="Genomic_DNA"/>
</dbReference>
<dbReference type="InterPro" id="IPR001128">
    <property type="entry name" value="Cyt_P450"/>
</dbReference>
<evidence type="ECO:0000256" key="3">
    <source>
        <dbReference type="ARBA" id="ARBA00022723"/>
    </source>
</evidence>
<dbReference type="PANTHER" id="PTHR46696:SF1">
    <property type="entry name" value="CYTOCHROME P450 YJIB-RELATED"/>
    <property type="match status" value="1"/>
</dbReference>
<dbReference type="GO" id="GO:0005506">
    <property type="term" value="F:iron ion binding"/>
    <property type="evidence" value="ECO:0007669"/>
    <property type="project" value="InterPro"/>
</dbReference>
<dbReference type="SUPFAM" id="SSF48264">
    <property type="entry name" value="Cytochrome P450"/>
    <property type="match status" value="1"/>
</dbReference>
<reference evidence="9 10" key="1">
    <citation type="submission" date="2020-08" db="EMBL/GenBank/DDBJ databases">
        <title>Sequencing the genomes of 1000 actinobacteria strains.</title>
        <authorList>
            <person name="Klenk H.-P."/>
        </authorList>
    </citation>
    <scope>NUCLEOTIDE SEQUENCE [LARGE SCALE GENOMIC DNA]</scope>
    <source>
        <strain evidence="9 10">DSM 43851</strain>
    </source>
</reference>
<keyword evidence="3 7" id="KW-0479">Metal-binding</keyword>
<proteinExistence type="inferred from homology"/>
<evidence type="ECO:0000313" key="10">
    <source>
        <dbReference type="Proteomes" id="UP000585638"/>
    </source>
</evidence>
<dbReference type="GO" id="GO:0004497">
    <property type="term" value="F:monooxygenase activity"/>
    <property type="evidence" value="ECO:0007669"/>
    <property type="project" value="UniProtKB-KW"/>
</dbReference>
<dbReference type="InterPro" id="IPR002397">
    <property type="entry name" value="Cyt_P450_B"/>
</dbReference>
<evidence type="ECO:0000256" key="4">
    <source>
        <dbReference type="ARBA" id="ARBA00023002"/>
    </source>
</evidence>
<evidence type="ECO:0000313" key="9">
    <source>
        <dbReference type="EMBL" id="MBB5893773.1"/>
    </source>
</evidence>
<dbReference type="GO" id="GO:0016705">
    <property type="term" value="F:oxidoreductase activity, acting on paired donors, with incorporation or reduction of molecular oxygen"/>
    <property type="evidence" value="ECO:0007669"/>
    <property type="project" value="InterPro"/>
</dbReference>
<keyword evidence="10" id="KW-1185">Reference proteome</keyword>
<dbReference type="AlphaFoldDB" id="A0A7W9KJI8"/>
<dbReference type="PRINTS" id="PR00385">
    <property type="entry name" value="P450"/>
</dbReference>
<keyword evidence="2 7" id="KW-0349">Heme</keyword>
<protein>
    <submittedName>
        <fullName evidence="9">Cytochrome P450</fullName>
    </submittedName>
</protein>
<evidence type="ECO:0000256" key="5">
    <source>
        <dbReference type="ARBA" id="ARBA00023004"/>
    </source>
</evidence>